<dbReference type="RefSeq" id="WP_167049494.1">
    <property type="nucleotide sequence ID" value="NZ_JAAOZB010000002.1"/>
</dbReference>
<evidence type="ECO:0000313" key="2">
    <source>
        <dbReference type="Proteomes" id="UP000526083"/>
    </source>
</evidence>
<accession>A0A7W3JNA5</accession>
<evidence type="ECO:0000313" key="1">
    <source>
        <dbReference type="EMBL" id="MBA8816006.1"/>
    </source>
</evidence>
<proteinExistence type="predicted"/>
<gene>
    <name evidence="1" type="ORF">FHX48_001079</name>
</gene>
<sequence>MELGEVEAEDALDPAERQWQQIARMPFSIFGLVPQPTIEEFGLGSYVRSRDSAGVGSGHAARSYTVIRNPANSSDPANYAKLEEDVLHQLNFAPPTPSGCDFLLYPPTTTPKTSVMPPTPPAELRINSDPLATHNLVASDAVGNRVVLDSVSKKLKSQ</sequence>
<comment type="caution">
    <text evidence="1">The sequence shown here is derived from an EMBL/GenBank/DDBJ whole genome shotgun (WGS) entry which is preliminary data.</text>
</comment>
<protein>
    <submittedName>
        <fullName evidence="1">Uncharacterized protein</fullName>
    </submittedName>
</protein>
<dbReference type="AlphaFoldDB" id="A0A7W3JNA5"/>
<dbReference type="Proteomes" id="UP000526083">
    <property type="component" value="Unassembled WGS sequence"/>
</dbReference>
<reference evidence="1 2" key="1">
    <citation type="submission" date="2020-07" db="EMBL/GenBank/DDBJ databases">
        <title>Sequencing the genomes of 1000 actinobacteria strains.</title>
        <authorList>
            <person name="Klenk H.-P."/>
        </authorList>
    </citation>
    <scope>NUCLEOTIDE SEQUENCE [LARGE SCALE GENOMIC DNA]</scope>
    <source>
        <strain evidence="1 2">DSM 27576</strain>
    </source>
</reference>
<dbReference type="EMBL" id="JACGWY010000002">
    <property type="protein sequence ID" value="MBA8816006.1"/>
    <property type="molecule type" value="Genomic_DNA"/>
</dbReference>
<keyword evidence="2" id="KW-1185">Reference proteome</keyword>
<organism evidence="1 2">
    <name type="scientific">Microbacterium halimionae</name>
    <dbReference type="NCBI Taxonomy" id="1526413"/>
    <lineage>
        <taxon>Bacteria</taxon>
        <taxon>Bacillati</taxon>
        <taxon>Actinomycetota</taxon>
        <taxon>Actinomycetes</taxon>
        <taxon>Micrococcales</taxon>
        <taxon>Microbacteriaceae</taxon>
        <taxon>Microbacterium</taxon>
    </lineage>
</organism>
<name>A0A7W3JNA5_9MICO</name>